<feature type="region of interest" description="Disordered" evidence="1">
    <location>
        <begin position="57"/>
        <end position="115"/>
    </location>
</feature>
<protein>
    <recommendedName>
        <fullName evidence="2">DUF8129 domain-containing protein</fullName>
    </recommendedName>
</protein>
<evidence type="ECO:0000313" key="4">
    <source>
        <dbReference type="Proteomes" id="UP000473014"/>
    </source>
</evidence>
<gene>
    <name evidence="3" type="ORF">F0L17_22120</name>
</gene>
<feature type="compositionally biased region" description="Low complexity" evidence="1">
    <location>
        <begin position="64"/>
        <end position="74"/>
    </location>
</feature>
<reference evidence="3 4" key="1">
    <citation type="submission" date="2019-11" db="EMBL/GenBank/DDBJ databases">
        <authorList>
            <person name="Yuan L."/>
        </authorList>
    </citation>
    <scope>NUCLEOTIDE SEQUENCE [LARGE SCALE GENOMIC DNA]</scope>
    <source>
        <strain evidence="3 4">TRM43335</strain>
    </source>
</reference>
<dbReference type="InterPro" id="IPR058442">
    <property type="entry name" value="DUF8129"/>
</dbReference>
<evidence type="ECO:0000259" key="2">
    <source>
        <dbReference type="Pfam" id="PF26450"/>
    </source>
</evidence>
<feature type="domain" description="DUF8129" evidence="2">
    <location>
        <begin position="19"/>
        <end position="63"/>
    </location>
</feature>
<dbReference type="Proteomes" id="UP000473014">
    <property type="component" value="Unassembled WGS sequence"/>
</dbReference>
<keyword evidence="4" id="KW-1185">Reference proteome</keyword>
<evidence type="ECO:0000313" key="3">
    <source>
        <dbReference type="EMBL" id="MTE21761.1"/>
    </source>
</evidence>
<dbReference type="Pfam" id="PF26450">
    <property type="entry name" value="DUF8129"/>
    <property type="match status" value="1"/>
</dbReference>
<organism evidence="3 4">
    <name type="scientific">Streptomyces taklimakanensis</name>
    <dbReference type="NCBI Taxonomy" id="2569853"/>
    <lineage>
        <taxon>Bacteria</taxon>
        <taxon>Bacillati</taxon>
        <taxon>Actinomycetota</taxon>
        <taxon>Actinomycetes</taxon>
        <taxon>Kitasatosporales</taxon>
        <taxon>Streptomycetaceae</taxon>
        <taxon>Streptomyces</taxon>
    </lineage>
</organism>
<dbReference type="AlphaFoldDB" id="A0A6G2BHK0"/>
<name>A0A6G2BHK0_9ACTN</name>
<accession>A0A6G2BHK0</accession>
<feature type="compositionally biased region" description="Low complexity" evidence="1">
    <location>
        <begin position="84"/>
        <end position="94"/>
    </location>
</feature>
<dbReference type="OrthoDB" id="5187212at2"/>
<dbReference type="RefSeq" id="WP_155072432.1">
    <property type="nucleotide sequence ID" value="NZ_WIXO01000001.1"/>
</dbReference>
<evidence type="ECO:0000256" key="1">
    <source>
        <dbReference type="SAM" id="MobiDB-lite"/>
    </source>
</evidence>
<sequence length="115" mass="12588">MSNTEHGELPFPDYDHLSAGELEHRIRSLSQEDLDRLLRHEREHGNRAHMVTLLTARLHQLQEGSPRSPGSAEPPAGPPGESGGSRVTPATSPQPYHPPPHGTPDQAAKPKGDRF</sequence>
<proteinExistence type="predicted"/>
<dbReference type="EMBL" id="WIXO01000001">
    <property type="protein sequence ID" value="MTE21761.1"/>
    <property type="molecule type" value="Genomic_DNA"/>
</dbReference>
<comment type="caution">
    <text evidence="3">The sequence shown here is derived from an EMBL/GenBank/DDBJ whole genome shotgun (WGS) entry which is preliminary data.</text>
</comment>